<evidence type="ECO:0000313" key="5">
    <source>
        <dbReference type="Proteomes" id="UP000076858"/>
    </source>
</evidence>
<evidence type="ECO:0000313" key="4">
    <source>
        <dbReference type="EMBL" id="KZS08268.1"/>
    </source>
</evidence>
<comment type="caution">
    <text evidence="4">The sequence shown here is derived from an EMBL/GenBank/DDBJ whole genome shotgun (WGS) entry which is preliminary data.</text>
</comment>
<dbReference type="OrthoDB" id="27593at2759"/>
<name>A0A164R211_9CRUS</name>
<dbReference type="EMBL" id="LRGB01002256">
    <property type="protein sequence ID" value="KZS08268.1"/>
    <property type="molecule type" value="Genomic_DNA"/>
</dbReference>
<dbReference type="SMART" id="SM00326">
    <property type="entry name" value="SH3"/>
    <property type="match status" value="1"/>
</dbReference>
<sequence length="181" mass="21128">MVQVDEHMRTEKPIGKPGSELGKNLILLTMLQNHENKTVEMILSCSSESDRTRWLEAVTPRTSDNPEEKIYEEWDCPQVQAIHPYVATQPDELSLEVADVVNVLRKMADGWYQGERMRDDQRGWFPGNYTMEIASSHVRARNLRQRYRLLALSGNFIEEQARKDKEENKRKNKKISIILNE</sequence>
<dbReference type="Proteomes" id="UP000076858">
    <property type="component" value="Unassembled WGS sequence"/>
</dbReference>
<dbReference type="SUPFAM" id="SSF50044">
    <property type="entry name" value="SH3-domain"/>
    <property type="match status" value="1"/>
</dbReference>
<dbReference type="PRINTS" id="PR00452">
    <property type="entry name" value="SH3DOMAIN"/>
</dbReference>
<dbReference type="Pfam" id="PF00018">
    <property type="entry name" value="SH3_1"/>
    <property type="match status" value="1"/>
</dbReference>
<dbReference type="InterPro" id="IPR047271">
    <property type="entry name" value="Ephexin-like"/>
</dbReference>
<dbReference type="PANTHER" id="PTHR12845">
    <property type="entry name" value="GUANINE NUCLEOTIDE EXCHANGE FACTOR"/>
    <property type="match status" value="1"/>
</dbReference>
<evidence type="ECO:0000256" key="2">
    <source>
        <dbReference type="PROSITE-ProRule" id="PRU00192"/>
    </source>
</evidence>
<dbReference type="Gene3D" id="2.30.30.40">
    <property type="entry name" value="SH3 Domains"/>
    <property type="match status" value="1"/>
</dbReference>
<proteinExistence type="predicted"/>
<dbReference type="STRING" id="35525.A0A164R211"/>
<protein>
    <recommendedName>
        <fullName evidence="3">SH3 domain-containing protein</fullName>
    </recommendedName>
</protein>
<dbReference type="AlphaFoldDB" id="A0A164R211"/>
<keyword evidence="5" id="KW-1185">Reference proteome</keyword>
<dbReference type="InterPro" id="IPR036028">
    <property type="entry name" value="SH3-like_dom_sf"/>
</dbReference>
<dbReference type="InterPro" id="IPR001452">
    <property type="entry name" value="SH3_domain"/>
</dbReference>
<dbReference type="PANTHER" id="PTHR12845:SF5">
    <property type="entry name" value="EPHEXIN, ISOFORM D"/>
    <property type="match status" value="1"/>
</dbReference>
<keyword evidence="1 2" id="KW-0728">SH3 domain</keyword>
<dbReference type="CDD" id="cd11793">
    <property type="entry name" value="SH3_ephexin1_like"/>
    <property type="match status" value="1"/>
</dbReference>
<dbReference type="GO" id="GO:0005085">
    <property type="term" value="F:guanyl-nucleotide exchange factor activity"/>
    <property type="evidence" value="ECO:0007669"/>
    <property type="project" value="InterPro"/>
</dbReference>
<feature type="domain" description="SH3" evidence="3">
    <location>
        <begin position="74"/>
        <end position="135"/>
    </location>
</feature>
<evidence type="ECO:0000256" key="1">
    <source>
        <dbReference type="ARBA" id="ARBA00022443"/>
    </source>
</evidence>
<dbReference type="PROSITE" id="PS50002">
    <property type="entry name" value="SH3"/>
    <property type="match status" value="1"/>
</dbReference>
<accession>A0A164R211</accession>
<evidence type="ECO:0000259" key="3">
    <source>
        <dbReference type="PROSITE" id="PS50002"/>
    </source>
</evidence>
<gene>
    <name evidence="4" type="ORF">APZ42_027807</name>
</gene>
<organism evidence="4 5">
    <name type="scientific">Daphnia magna</name>
    <dbReference type="NCBI Taxonomy" id="35525"/>
    <lineage>
        <taxon>Eukaryota</taxon>
        <taxon>Metazoa</taxon>
        <taxon>Ecdysozoa</taxon>
        <taxon>Arthropoda</taxon>
        <taxon>Crustacea</taxon>
        <taxon>Branchiopoda</taxon>
        <taxon>Diplostraca</taxon>
        <taxon>Cladocera</taxon>
        <taxon>Anomopoda</taxon>
        <taxon>Daphniidae</taxon>
        <taxon>Daphnia</taxon>
    </lineage>
</organism>
<reference evidence="4 5" key="1">
    <citation type="submission" date="2016-03" db="EMBL/GenBank/DDBJ databases">
        <title>EvidentialGene: Evidence-directed Construction of Genes on Genomes.</title>
        <authorList>
            <person name="Gilbert D.G."/>
            <person name="Choi J.-H."/>
            <person name="Mockaitis K."/>
            <person name="Colbourne J."/>
            <person name="Pfrender M."/>
        </authorList>
    </citation>
    <scope>NUCLEOTIDE SEQUENCE [LARGE SCALE GENOMIC DNA]</scope>
    <source>
        <strain evidence="4 5">Xinb3</strain>
        <tissue evidence="4">Complete organism</tissue>
    </source>
</reference>